<evidence type="ECO:0000313" key="3">
    <source>
        <dbReference type="EMBL" id="SFL88904.1"/>
    </source>
</evidence>
<keyword evidence="2" id="KW-0812">Transmembrane</keyword>
<dbReference type="EMBL" id="FOSW01000021">
    <property type="protein sequence ID" value="SFL88904.1"/>
    <property type="molecule type" value="Genomic_DNA"/>
</dbReference>
<feature type="transmembrane region" description="Helical" evidence="2">
    <location>
        <begin position="47"/>
        <end position="67"/>
    </location>
</feature>
<dbReference type="AlphaFoldDB" id="A0A1I4LD21"/>
<proteinExistence type="predicted"/>
<name>A0A1I4LD21_9ACTN</name>
<feature type="region of interest" description="Disordered" evidence="1">
    <location>
        <begin position="687"/>
        <end position="712"/>
    </location>
</feature>
<dbReference type="InterPro" id="IPR002591">
    <property type="entry name" value="Phosphodiest/P_Trfase"/>
</dbReference>
<dbReference type="InterPro" id="IPR007165">
    <property type="entry name" value="Phage_holin_4_2"/>
</dbReference>
<accession>A0A1I4LD21</accession>
<protein>
    <submittedName>
        <fullName evidence="3">Uncharacterized membrane protein YvlD, DUF360 family</fullName>
    </submittedName>
</protein>
<organism evidence="3 4">
    <name type="scientific">Geodermatophilus ruber</name>
    <dbReference type="NCBI Taxonomy" id="504800"/>
    <lineage>
        <taxon>Bacteria</taxon>
        <taxon>Bacillati</taxon>
        <taxon>Actinomycetota</taxon>
        <taxon>Actinomycetes</taxon>
        <taxon>Geodermatophilales</taxon>
        <taxon>Geodermatophilaceae</taxon>
        <taxon>Geodermatophilus</taxon>
    </lineage>
</organism>
<sequence>MTRHAPVGRVLQRGRTPARVLLTWGASTAALVALDAWLAAFSMPAAWQPPVAALLLGLLTAVIWPLVMRVALPIAFFTLGLGSFLLLGAAVLGLSFLIPGVVIADLGTALWVALGMAAVSGLVSSLLAIDEDELFFRRARRRARSAASEGPRPPGVLFLQIDALSYDTARRAVRDGSMPTLARWLRSGSHVLTSWHTDWSSQTGAAVSGILHGSNHDIPGFRWYDKDQNRVVRVSHPGDAAAIERRISDGRGLLAGGGASRGNLFTGDAEHVSLTMSSLAHVVPARARRDRRRDRAGSGYYAYFANPVNALRTIAVSAVDIYRELVAAARERRDDVRPRVPRGGIYPLARPGTTVISRDVVVFALLEDMLAGRPVAYADFLGYDEAAHHAGLERADSLAVLRSIDQQIGRLHRAAQLAPREYHLVCLSDHGQTQGEAFSQRFGETIEELVGRLCGTAGEQSSTGPRDSRRLTEGWQVGAALAEGGPIARALRQRVERADGAPHEHEPQARGQVPGVAPGVVVTVSGHTAMVSFPAIPGRVSLEEIEAHWPHLLPGLVDHDGVGFLLVHSEEYGPVALGRDGVHRLATGEVFGTDPLAPYGEHAPALVARVSGFPHCADVVINSRYDPETDEASAFEPHVGSHGGLGGPQQRGFLLHPRSFTPPGEVVGAEHLHRVFRGWLTDLGHPEPTGDGAAVGPQSTTALRSVGSAAGR</sequence>
<dbReference type="SUPFAM" id="SSF53649">
    <property type="entry name" value="Alkaline phosphatase-like"/>
    <property type="match status" value="1"/>
</dbReference>
<feature type="transmembrane region" description="Helical" evidence="2">
    <location>
        <begin position="74"/>
        <end position="98"/>
    </location>
</feature>
<dbReference type="InParanoid" id="A0A1I4LD21"/>
<feature type="transmembrane region" description="Helical" evidence="2">
    <location>
        <begin position="110"/>
        <end position="129"/>
    </location>
</feature>
<dbReference type="RefSeq" id="WP_091329805.1">
    <property type="nucleotide sequence ID" value="NZ_FOSW01000021.1"/>
</dbReference>
<dbReference type="Gene3D" id="3.40.720.10">
    <property type="entry name" value="Alkaline Phosphatase, subunit A"/>
    <property type="match status" value="1"/>
</dbReference>
<dbReference type="Pfam" id="PF04020">
    <property type="entry name" value="Phage_holin_4_2"/>
    <property type="match status" value="1"/>
</dbReference>
<dbReference type="Pfam" id="PF01663">
    <property type="entry name" value="Phosphodiest"/>
    <property type="match status" value="1"/>
</dbReference>
<dbReference type="STRING" id="504800.SAMN04488085_12129"/>
<gene>
    <name evidence="3" type="ORF">SAMN04488085_12129</name>
</gene>
<reference evidence="3 4" key="1">
    <citation type="submission" date="2016-10" db="EMBL/GenBank/DDBJ databases">
        <authorList>
            <person name="de Groot N.N."/>
        </authorList>
    </citation>
    <scope>NUCLEOTIDE SEQUENCE [LARGE SCALE GENOMIC DNA]</scope>
    <source>
        <strain evidence="3 4">DSM 45317</strain>
    </source>
</reference>
<keyword evidence="2" id="KW-1133">Transmembrane helix</keyword>
<keyword evidence="2" id="KW-0472">Membrane</keyword>
<dbReference type="InterPro" id="IPR017850">
    <property type="entry name" value="Alkaline_phosphatase_core_sf"/>
</dbReference>
<feature type="transmembrane region" description="Helical" evidence="2">
    <location>
        <begin position="21"/>
        <end position="41"/>
    </location>
</feature>
<keyword evidence="4" id="KW-1185">Reference proteome</keyword>
<dbReference type="OrthoDB" id="5404822at2"/>
<evidence type="ECO:0000313" key="4">
    <source>
        <dbReference type="Proteomes" id="UP000199152"/>
    </source>
</evidence>
<dbReference type="Proteomes" id="UP000199152">
    <property type="component" value="Unassembled WGS sequence"/>
</dbReference>
<evidence type="ECO:0000256" key="2">
    <source>
        <dbReference type="SAM" id="Phobius"/>
    </source>
</evidence>
<evidence type="ECO:0000256" key="1">
    <source>
        <dbReference type="SAM" id="MobiDB-lite"/>
    </source>
</evidence>